<dbReference type="InParanoid" id="W2RTP1"/>
<dbReference type="GeneID" id="19973260"/>
<evidence type="ECO:0000313" key="7">
    <source>
        <dbReference type="EMBL" id="ETN39695.1"/>
    </source>
</evidence>
<evidence type="ECO:0000256" key="3">
    <source>
        <dbReference type="PROSITE-ProRule" id="PRU00267"/>
    </source>
</evidence>
<feature type="compositionally biased region" description="Gly residues" evidence="5">
    <location>
        <begin position="246"/>
        <end position="256"/>
    </location>
</feature>
<dbReference type="STRING" id="1220924.W2RTP1"/>
<sequence length="351" mass="39265">MEAPKDYSLTPAAAGTQQSSAPLAPSQEAAYRKKCIQLKRRLTEIETNNDATRRRIEQEKEHVKKMRLVRAILLDHLKKIAETPGKRLTPEQLEELGLRADGRARVSEMVGIDGELRPDGEGLLDDSSDDDEEDPEPAERPERKQRRTNNSYRESIMTTTPGPNPSMYQQPGLPNLAPASSFSPAAPRDPAALTSSFRVNNTSQAAAAPAYPPQQQYPSEYQQSSPLAHAQNPAYTQPPHIEAPGGSPGAAPGGGPRSLPPQPQRPPPPFQQFTDHMRPQLEADDYPLDQIDSRIDQEWRNLSKENRELWDNRYAEQMMEYTAAMDDWKRHQKKVNNSVAGVSFSESRNRT</sequence>
<dbReference type="GO" id="GO:0003677">
    <property type="term" value="F:DNA binding"/>
    <property type="evidence" value="ECO:0007669"/>
    <property type="project" value="UniProtKB-UniRule"/>
</dbReference>
<dbReference type="OrthoDB" id="10070927at2759"/>
<dbReference type="VEuPathDB" id="FungiDB:HMPREF1541_05921"/>
<dbReference type="EMBL" id="KB822721">
    <property type="protein sequence ID" value="ETN39695.1"/>
    <property type="molecule type" value="Genomic_DNA"/>
</dbReference>
<evidence type="ECO:0000256" key="4">
    <source>
        <dbReference type="SAM" id="Coils"/>
    </source>
</evidence>
<gene>
    <name evidence="7" type="ORF">HMPREF1541_05921</name>
</gene>
<dbReference type="SUPFAM" id="SSF47095">
    <property type="entry name" value="HMG-box"/>
    <property type="match status" value="1"/>
</dbReference>
<comment type="subcellular location">
    <subcellularLocation>
        <location evidence="1">Nucleus</location>
    </subcellularLocation>
</comment>
<feature type="compositionally biased region" description="Pro residues" evidence="5">
    <location>
        <begin position="258"/>
        <end position="270"/>
    </location>
</feature>
<dbReference type="InterPro" id="IPR056513">
    <property type="entry name" value="INO80F"/>
</dbReference>
<proteinExistence type="predicted"/>
<feature type="compositionally biased region" description="Polar residues" evidence="5">
    <location>
        <begin position="193"/>
        <end position="202"/>
    </location>
</feature>
<evidence type="ECO:0000256" key="2">
    <source>
        <dbReference type="ARBA" id="ARBA00023242"/>
    </source>
</evidence>
<protein>
    <recommendedName>
        <fullName evidence="6">HMG box domain-containing protein</fullName>
    </recommendedName>
</protein>
<dbReference type="HOGENOM" id="CLU_721663_0_0_1"/>
<organism evidence="7 8">
    <name type="scientific">Cyphellophora europaea (strain CBS 101466)</name>
    <name type="common">Phialophora europaea</name>
    <dbReference type="NCBI Taxonomy" id="1220924"/>
    <lineage>
        <taxon>Eukaryota</taxon>
        <taxon>Fungi</taxon>
        <taxon>Dikarya</taxon>
        <taxon>Ascomycota</taxon>
        <taxon>Pezizomycotina</taxon>
        <taxon>Eurotiomycetes</taxon>
        <taxon>Chaetothyriomycetidae</taxon>
        <taxon>Chaetothyriales</taxon>
        <taxon>Cyphellophoraceae</taxon>
        <taxon>Cyphellophora</taxon>
    </lineage>
</organism>
<evidence type="ECO:0000313" key="8">
    <source>
        <dbReference type="Proteomes" id="UP000030752"/>
    </source>
</evidence>
<evidence type="ECO:0000259" key="6">
    <source>
        <dbReference type="PROSITE" id="PS50118"/>
    </source>
</evidence>
<reference evidence="7 8" key="1">
    <citation type="submission" date="2013-03" db="EMBL/GenBank/DDBJ databases">
        <title>The Genome Sequence of Phialophora europaea CBS 101466.</title>
        <authorList>
            <consortium name="The Broad Institute Genomics Platform"/>
            <person name="Cuomo C."/>
            <person name="de Hoog S."/>
            <person name="Gorbushina A."/>
            <person name="Walker B."/>
            <person name="Young S.K."/>
            <person name="Zeng Q."/>
            <person name="Gargeya S."/>
            <person name="Fitzgerald M."/>
            <person name="Haas B."/>
            <person name="Abouelleil A."/>
            <person name="Allen A.W."/>
            <person name="Alvarado L."/>
            <person name="Arachchi H.M."/>
            <person name="Berlin A.M."/>
            <person name="Chapman S.B."/>
            <person name="Gainer-Dewar J."/>
            <person name="Goldberg J."/>
            <person name="Griggs A."/>
            <person name="Gujja S."/>
            <person name="Hansen M."/>
            <person name="Howarth C."/>
            <person name="Imamovic A."/>
            <person name="Ireland A."/>
            <person name="Larimer J."/>
            <person name="McCowan C."/>
            <person name="Murphy C."/>
            <person name="Pearson M."/>
            <person name="Poon T.W."/>
            <person name="Priest M."/>
            <person name="Roberts A."/>
            <person name="Saif S."/>
            <person name="Shea T."/>
            <person name="Sisk P."/>
            <person name="Sykes S."/>
            <person name="Wortman J."/>
            <person name="Nusbaum C."/>
            <person name="Birren B."/>
        </authorList>
    </citation>
    <scope>NUCLEOTIDE SEQUENCE [LARGE SCALE GENOMIC DNA]</scope>
    <source>
        <strain evidence="7 8">CBS 101466</strain>
    </source>
</reference>
<feature type="compositionally biased region" description="Low complexity" evidence="5">
    <location>
        <begin position="177"/>
        <end position="192"/>
    </location>
</feature>
<dbReference type="PROSITE" id="PS50118">
    <property type="entry name" value="HMG_BOX_2"/>
    <property type="match status" value="1"/>
</dbReference>
<dbReference type="GO" id="GO:0005634">
    <property type="term" value="C:nucleus"/>
    <property type="evidence" value="ECO:0007669"/>
    <property type="project" value="UniProtKB-SubCell"/>
</dbReference>
<keyword evidence="3" id="KW-0238">DNA-binding</keyword>
<keyword evidence="8" id="KW-1185">Reference proteome</keyword>
<name>W2RTP1_CYPE1</name>
<evidence type="ECO:0000256" key="5">
    <source>
        <dbReference type="SAM" id="MobiDB-lite"/>
    </source>
</evidence>
<feature type="region of interest" description="Disordered" evidence="5">
    <location>
        <begin position="109"/>
        <end position="282"/>
    </location>
</feature>
<accession>W2RTP1</accession>
<feature type="compositionally biased region" description="Low complexity" evidence="5">
    <location>
        <begin position="203"/>
        <end position="226"/>
    </location>
</feature>
<feature type="compositionally biased region" description="Acidic residues" evidence="5">
    <location>
        <begin position="122"/>
        <end position="136"/>
    </location>
</feature>
<evidence type="ECO:0000256" key="1">
    <source>
        <dbReference type="ARBA" id="ARBA00004123"/>
    </source>
</evidence>
<feature type="coiled-coil region" evidence="4">
    <location>
        <begin position="35"/>
        <end position="62"/>
    </location>
</feature>
<dbReference type="RefSeq" id="XP_008718480.1">
    <property type="nucleotide sequence ID" value="XM_008720258.1"/>
</dbReference>
<dbReference type="Pfam" id="PF00505">
    <property type="entry name" value="HMG_box"/>
    <property type="match status" value="1"/>
</dbReference>
<dbReference type="InterPro" id="IPR009071">
    <property type="entry name" value="HMG_box_dom"/>
</dbReference>
<dbReference type="eggNOG" id="ENOG502RSHK">
    <property type="taxonomic scope" value="Eukaryota"/>
</dbReference>
<dbReference type="SMART" id="SM00398">
    <property type="entry name" value="HMG"/>
    <property type="match status" value="1"/>
</dbReference>
<dbReference type="InterPro" id="IPR036910">
    <property type="entry name" value="HMG_box_dom_sf"/>
</dbReference>
<feature type="compositionally biased region" description="Polar residues" evidence="5">
    <location>
        <begin position="148"/>
        <end position="169"/>
    </location>
</feature>
<dbReference type="Pfam" id="PF24245">
    <property type="entry name" value="INO80F"/>
    <property type="match status" value="1"/>
</dbReference>
<feature type="domain" description="HMG box" evidence="6">
    <location>
        <begin position="263"/>
        <end position="329"/>
    </location>
</feature>
<keyword evidence="2 3" id="KW-0539">Nucleus</keyword>
<dbReference type="Proteomes" id="UP000030752">
    <property type="component" value="Unassembled WGS sequence"/>
</dbReference>
<feature type="DNA-binding region" description="HMG box" evidence="3">
    <location>
        <begin position="263"/>
        <end position="329"/>
    </location>
</feature>
<dbReference type="AlphaFoldDB" id="W2RTP1"/>
<feature type="region of interest" description="Disordered" evidence="5">
    <location>
        <begin position="1"/>
        <end position="28"/>
    </location>
</feature>
<keyword evidence="4" id="KW-0175">Coiled coil</keyword>
<dbReference type="Gene3D" id="1.10.30.10">
    <property type="entry name" value="High mobility group box domain"/>
    <property type="match status" value="1"/>
</dbReference>